<sequence length="218" mass="23421">MFIYVPASSYMLQYVYASLAAYVASFALGIAGLHAASAAAGVASVVFSGLALARAYAWLQALRDAFWERISGVWLGGEYVAAIWLYVISGVGVHAVGAVLTDLLRSMAFQPVGFQPVGQDLTRLVGVVALVLGLLALVGVGLVAWAYLIEVFTRDLYLIRAVAGVGAFKPSSATFYIVLSLVTTGFLYYYWLYQVWRWISQMRSSTALPTSSPGPVAQ</sequence>
<dbReference type="STRING" id="444157.Tneu_1765"/>
<dbReference type="EMBL" id="CP001014">
    <property type="protein sequence ID" value="ACB40683.1"/>
    <property type="molecule type" value="Genomic_DNA"/>
</dbReference>
<dbReference type="Proteomes" id="UP000001694">
    <property type="component" value="Chromosome"/>
</dbReference>
<dbReference type="KEGG" id="tne:Tneu_1765"/>
<feature type="transmembrane region" description="Helical" evidence="1">
    <location>
        <begin position="124"/>
        <end position="148"/>
    </location>
</feature>
<feature type="transmembrane region" description="Helical" evidence="1">
    <location>
        <begin position="173"/>
        <end position="193"/>
    </location>
</feature>
<organism evidence="2 3">
    <name type="scientific">Pyrobaculum neutrophilum (strain DSM 2338 / JCM 9278 / NBRC 100436 / V24Sta)</name>
    <name type="common">Thermoproteus neutrophilus</name>
    <dbReference type="NCBI Taxonomy" id="444157"/>
    <lineage>
        <taxon>Archaea</taxon>
        <taxon>Thermoproteota</taxon>
        <taxon>Thermoprotei</taxon>
        <taxon>Thermoproteales</taxon>
        <taxon>Thermoproteaceae</taxon>
        <taxon>Pyrobaculum</taxon>
    </lineage>
</organism>
<feature type="transmembrane region" description="Helical" evidence="1">
    <location>
        <begin position="12"/>
        <end position="31"/>
    </location>
</feature>
<reference evidence="2" key="1">
    <citation type="submission" date="2008-03" db="EMBL/GenBank/DDBJ databases">
        <title>Complete sequence of Thermoproteus neutrophilus V24Sta.</title>
        <authorList>
            <consortium name="US DOE Joint Genome Institute"/>
            <person name="Copeland A."/>
            <person name="Lucas S."/>
            <person name="Lapidus A."/>
            <person name="Glavina del Rio T."/>
            <person name="Dalin E."/>
            <person name="Tice H."/>
            <person name="Bruce D."/>
            <person name="Goodwin L."/>
            <person name="Pitluck S."/>
            <person name="Sims D."/>
            <person name="Brettin T."/>
            <person name="Detter J.C."/>
            <person name="Han C."/>
            <person name="Kuske C.R."/>
            <person name="Schmutz J."/>
            <person name="Larimer F."/>
            <person name="Land M."/>
            <person name="Hauser L."/>
            <person name="Kyrpides N."/>
            <person name="Mikhailova N."/>
            <person name="Biddle J.F."/>
            <person name="Zhang Z."/>
            <person name="Fitz-Gibbon S.T."/>
            <person name="Lowe T.M."/>
            <person name="Saltikov C."/>
            <person name="House C.H."/>
            <person name="Richardson P."/>
        </authorList>
    </citation>
    <scope>NUCLEOTIDE SEQUENCE [LARGE SCALE GENOMIC DNA]</scope>
    <source>
        <strain evidence="2">V24Sta</strain>
    </source>
</reference>
<gene>
    <name evidence="2" type="ordered locus">Tneu_1765</name>
</gene>
<keyword evidence="1" id="KW-0812">Transmembrane</keyword>
<keyword evidence="1" id="KW-1133">Transmembrane helix</keyword>
<evidence type="ECO:0000313" key="2">
    <source>
        <dbReference type="EMBL" id="ACB40683.1"/>
    </source>
</evidence>
<feature type="transmembrane region" description="Helical" evidence="1">
    <location>
        <begin position="38"/>
        <end position="59"/>
    </location>
</feature>
<keyword evidence="3" id="KW-1185">Reference proteome</keyword>
<evidence type="ECO:0000256" key="1">
    <source>
        <dbReference type="SAM" id="Phobius"/>
    </source>
</evidence>
<name>B1YAY3_PYRNV</name>
<feature type="transmembrane region" description="Helical" evidence="1">
    <location>
        <begin position="79"/>
        <end position="104"/>
    </location>
</feature>
<evidence type="ECO:0000313" key="3">
    <source>
        <dbReference type="Proteomes" id="UP000001694"/>
    </source>
</evidence>
<dbReference type="eggNOG" id="arCOG05645">
    <property type="taxonomic scope" value="Archaea"/>
</dbReference>
<accession>B1YAY3</accession>
<proteinExistence type="predicted"/>
<dbReference type="AlphaFoldDB" id="B1YAY3"/>
<dbReference type="HOGENOM" id="CLU_1418737_0_0_2"/>
<keyword evidence="1" id="KW-0472">Membrane</keyword>
<protein>
    <submittedName>
        <fullName evidence="2">Uncharacterized protein</fullName>
    </submittedName>
</protein>